<reference evidence="1" key="1">
    <citation type="submission" date="2023-03" db="EMBL/GenBank/DDBJ databases">
        <title>A Study on Prevalence and Characterization of Enterobacter cloacae strains in China.</title>
        <authorList>
            <person name="Zheng Z."/>
        </authorList>
    </citation>
    <scope>NUCLEOTIDE SEQUENCE</scope>
    <source>
        <strain evidence="1">EC77</strain>
    </source>
</reference>
<dbReference type="Gene3D" id="2.160.20.10">
    <property type="entry name" value="Single-stranded right-handed beta-helix, Pectin lyase-like"/>
    <property type="match status" value="2"/>
</dbReference>
<name>A0AAW6NRU8_ENTCL</name>
<gene>
    <name evidence="1" type="ORF">P3S46_15810</name>
</gene>
<dbReference type="Proteomes" id="UP001215180">
    <property type="component" value="Unassembled WGS sequence"/>
</dbReference>
<organism evidence="1 2">
    <name type="scientific">Enterobacter cloacae</name>
    <dbReference type="NCBI Taxonomy" id="550"/>
    <lineage>
        <taxon>Bacteria</taxon>
        <taxon>Pseudomonadati</taxon>
        <taxon>Pseudomonadota</taxon>
        <taxon>Gammaproteobacteria</taxon>
        <taxon>Enterobacterales</taxon>
        <taxon>Enterobacteriaceae</taxon>
        <taxon>Enterobacter</taxon>
        <taxon>Enterobacter cloacae complex</taxon>
    </lineage>
</organism>
<dbReference type="AlphaFoldDB" id="A0AAW6NRU8"/>
<evidence type="ECO:0000313" key="1">
    <source>
        <dbReference type="EMBL" id="MDF3638678.1"/>
    </source>
</evidence>
<dbReference type="InterPro" id="IPR012334">
    <property type="entry name" value="Pectin_lyas_fold"/>
</dbReference>
<sequence>MTVSTVVDHNDYTGNGVTTSFPYTFRIFKKTDLTVSVVDLSENITVLVLDTDYTVTNAGGYNGGNVVLTAPLATGWQISIARELEPTQETDLRNQGKFFAEVHEDAFDKLTMLIQQVASMFRLALRKPTSIANWYDALNNYIRNLHDPRDPQDAATKNYVDTLANNNFSRTLRVPEQILQLPDAATRANKMPAFDSSGNPIVVLPPSGSASDVLIELAKPTGASLIGVQPQGNLAQMRPHITPEMFGAVGDGVTDDTIAIRAAFQAGSDLKIAVWGSGKTYGVTSTLWMQVNQPEIGYMNIDVIRPTASGELSELFSYKTASTARITVDFHHVYVTTNKKVRQVVVLDGTRRCKVHDCTFLDVDTPECYGIRLGISNNGYDNLYNDIYNNYITVGTDPDGGVGTVTRNGIVAFSNYADPVVGQTGGPDWAAYPPSVQYTRIFNNTVIGGTHNLHIRGCNVVDIFDNTLVGGSHRNINLSRMCQRIHIHDNMLLNAGSAAVVFGYCRWIKITDNYIYSGVVTAQGGDDSAIQFGEWVEELHIQGNTSLGDWVWGVHGETLRGGVIVDNIFEASRAAIAIETQWVASVPSGAAYSVPRNVPFKANTDTFDVKISGNKWKGVSGACGVYLSAFNGRQMQRVDVSDNFISNANMGHAFFLYEDTAGLIGNVRLHEHHAPGAQLANYSFNSNNALSSVSNVSGLTTLTRVISGSGDVSGYGTKSFSISGAFAVTNVLGPYVDGDCITIRGATGATLVQDTTKFRLRGATTATFADSNGVIQLIRQAGIWFEQSRNF</sequence>
<evidence type="ECO:0000313" key="2">
    <source>
        <dbReference type="Proteomes" id="UP001215180"/>
    </source>
</evidence>
<dbReference type="RefSeq" id="WP_276169393.1">
    <property type="nucleotide sequence ID" value="NZ_JARJGR010000848.1"/>
</dbReference>
<dbReference type="EMBL" id="JARJGR010000848">
    <property type="protein sequence ID" value="MDF3638678.1"/>
    <property type="molecule type" value="Genomic_DNA"/>
</dbReference>
<comment type="caution">
    <text evidence="1">The sequence shown here is derived from an EMBL/GenBank/DDBJ whole genome shotgun (WGS) entry which is preliminary data.</text>
</comment>
<proteinExistence type="predicted"/>
<dbReference type="SUPFAM" id="SSF51126">
    <property type="entry name" value="Pectin lyase-like"/>
    <property type="match status" value="1"/>
</dbReference>
<protein>
    <submittedName>
        <fullName evidence="1">Uncharacterized protein</fullName>
    </submittedName>
</protein>
<dbReference type="InterPro" id="IPR011050">
    <property type="entry name" value="Pectin_lyase_fold/virulence"/>
</dbReference>
<accession>A0AAW6NRU8</accession>